<dbReference type="PROSITE" id="PS50158">
    <property type="entry name" value="ZF_CCHC"/>
    <property type="match status" value="1"/>
</dbReference>
<accession>A0AAV0RS23</accession>
<dbReference type="PANTHER" id="PTHR31286">
    <property type="entry name" value="GLYCINE-RICH CELL WALL STRUCTURAL PROTEIN 1.8-LIKE"/>
    <property type="match status" value="1"/>
</dbReference>
<dbReference type="InterPro" id="IPR040256">
    <property type="entry name" value="At4g02000-like"/>
</dbReference>
<dbReference type="InterPro" id="IPR001878">
    <property type="entry name" value="Znf_CCHC"/>
</dbReference>
<feature type="compositionally biased region" description="Basic and acidic residues" evidence="2">
    <location>
        <begin position="391"/>
        <end position="413"/>
    </location>
</feature>
<dbReference type="EMBL" id="CAMGYJ010000011">
    <property type="protein sequence ID" value="CAI0560066.1"/>
    <property type="molecule type" value="Genomic_DNA"/>
</dbReference>
<proteinExistence type="predicted"/>
<dbReference type="GO" id="GO:0008270">
    <property type="term" value="F:zinc ion binding"/>
    <property type="evidence" value="ECO:0007669"/>
    <property type="project" value="UniProtKB-KW"/>
</dbReference>
<organism evidence="4 5">
    <name type="scientific">Linum tenue</name>
    <dbReference type="NCBI Taxonomy" id="586396"/>
    <lineage>
        <taxon>Eukaryota</taxon>
        <taxon>Viridiplantae</taxon>
        <taxon>Streptophyta</taxon>
        <taxon>Embryophyta</taxon>
        <taxon>Tracheophyta</taxon>
        <taxon>Spermatophyta</taxon>
        <taxon>Magnoliopsida</taxon>
        <taxon>eudicotyledons</taxon>
        <taxon>Gunneridae</taxon>
        <taxon>Pentapetalae</taxon>
        <taxon>rosids</taxon>
        <taxon>fabids</taxon>
        <taxon>Malpighiales</taxon>
        <taxon>Linaceae</taxon>
        <taxon>Linum</taxon>
    </lineage>
</organism>
<keyword evidence="1" id="KW-0479">Metal-binding</keyword>
<evidence type="ECO:0000313" key="5">
    <source>
        <dbReference type="Proteomes" id="UP001154282"/>
    </source>
</evidence>
<dbReference type="AlphaFoldDB" id="A0AAV0RS23"/>
<keyword evidence="1" id="KW-0862">Zinc</keyword>
<gene>
    <name evidence="4" type="ORF">LITE_LOCUS49521</name>
</gene>
<dbReference type="InterPro" id="IPR025558">
    <property type="entry name" value="DUF4283"/>
</dbReference>
<feature type="compositionally biased region" description="Basic and acidic residues" evidence="2">
    <location>
        <begin position="456"/>
        <end position="466"/>
    </location>
</feature>
<name>A0AAV0RS23_9ROSI</name>
<keyword evidence="1" id="KW-0863">Zinc-finger</keyword>
<evidence type="ECO:0000313" key="4">
    <source>
        <dbReference type="EMBL" id="CAI0560066.1"/>
    </source>
</evidence>
<reference evidence="4" key="1">
    <citation type="submission" date="2022-08" db="EMBL/GenBank/DDBJ databases">
        <authorList>
            <person name="Gutierrez-Valencia J."/>
        </authorList>
    </citation>
    <scope>NUCLEOTIDE SEQUENCE</scope>
</reference>
<feature type="domain" description="CCHC-type" evidence="3">
    <location>
        <begin position="176"/>
        <end position="190"/>
    </location>
</feature>
<feature type="compositionally biased region" description="Polar residues" evidence="2">
    <location>
        <begin position="310"/>
        <end position="326"/>
    </location>
</feature>
<dbReference type="GO" id="GO:0003676">
    <property type="term" value="F:nucleic acid binding"/>
    <property type="evidence" value="ECO:0007669"/>
    <property type="project" value="InterPro"/>
</dbReference>
<sequence>MEKQRYRRKWRSALIVKVLGRTFPFPVISRRLETLWAKVGSLQISSLSYGYYVVRFTHQMDFEQARLGGPWLIGEHYITVRPWRKNFDSSMAEVASTLVWVRLPELPVEFVNQEAVERIASRIGRPVKVDRATMAGDRVKFGRVCVEIDLNKPLLSMYKIEGKTYYITFEGLHNICTECGKYGHSTKSCPLLRKEQPKQTQSEPVSDEMDKKKAVYGEWMTVKSRNEKRKNSQGREAGNAGKFNVSSGMGEGGSRFSVLDQQETPSAMESECETNTGTQEPHRCTNGDPPERRSADTQDRGNGSGGDTPPDTQTVARSTPTPTTKAVKQPLHHSAPSRISARTTTPVTTQVTSNGSGMKNGDMTAPRQELVDVPVALADGTRATRTPIVPDKPKQPKDPGKRGKGSGKQEHSRTNAGKGSKIEASAGKTTGIIIPVGSEIHQPALVDTRTSVIPTRGDKLPSDLAQ</sequence>
<comment type="caution">
    <text evidence="4">The sequence shown here is derived from an EMBL/GenBank/DDBJ whole genome shotgun (WGS) entry which is preliminary data.</text>
</comment>
<evidence type="ECO:0000256" key="1">
    <source>
        <dbReference type="PROSITE-ProRule" id="PRU00047"/>
    </source>
</evidence>
<dbReference type="PANTHER" id="PTHR31286:SF99">
    <property type="entry name" value="DUF4283 DOMAIN-CONTAINING PROTEIN"/>
    <property type="match status" value="1"/>
</dbReference>
<dbReference type="Proteomes" id="UP001154282">
    <property type="component" value="Unassembled WGS sequence"/>
</dbReference>
<feature type="compositionally biased region" description="Basic and acidic residues" evidence="2">
    <location>
        <begin position="280"/>
        <end position="299"/>
    </location>
</feature>
<evidence type="ECO:0000259" key="3">
    <source>
        <dbReference type="PROSITE" id="PS50158"/>
    </source>
</evidence>
<keyword evidence="5" id="KW-1185">Reference proteome</keyword>
<feature type="region of interest" description="Disordered" evidence="2">
    <location>
        <begin position="193"/>
        <end position="466"/>
    </location>
</feature>
<evidence type="ECO:0000256" key="2">
    <source>
        <dbReference type="SAM" id="MobiDB-lite"/>
    </source>
</evidence>
<protein>
    <recommendedName>
        <fullName evidence="3">CCHC-type domain-containing protein</fullName>
    </recommendedName>
</protein>
<feature type="compositionally biased region" description="Polar residues" evidence="2">
    <location>
        <begin position="259"/>
        <end position="279"/>
    </location>
</feature>
<dbReference type="Pfam" id="PF14111">
    <property type="entry name" value="DUF4283"/>
    <property type="match status" value="1"/>
</dbReference>
<feature type="compositionally biased region" description="Low complexity" evidence="2">
    <location>
        <begin position="343"/>
        <end position="352"/>
    </location>
</feature>